<evidence type="ECO:0000313" key="10">
    <source>
        <dbReference type="EMBL" id="MCD1296111.1"/>
    </source>
</evidence>
<protein>
    <submittedName>
        <fullName evidence="10">ABC transporter permease</fullName>
    </submittedName>
</protein>
<organism evidence="10 11">
    <name type="scientific">Methanooceanicella nereidis</name>
    <dbReference type="NCBI Taxonomy" id="2052831"/>
    <lineage>
        <taxon>Archaea</taxon>
        <taxon>Methanobacteriati</taxon>
        <taxon>Methanobacteriota</taxon>
        <taxon>Stenosarchaea group</taxon>
        <taxon>Methanomicrobia</taxon>
        <taxon>Methanocellales</taxon>
        <taxon>Methanocellaceae</taxon>
        <taxon>Methanooceanicella</taxon>
    </lineage>
</organism>
<evidence type="ECO:0000256" key="2">
    <source>
        <dbReference type="ARBA" id="ARBA00022448"/>
    </source>
</evidence>
<dbReference type="PRINTS" id="PR00164">
    <property type="entry name" value="ABC2TRNSPORT"/>
</dbReference>
<evidence type="ECO:0000256" key="5">
    <source>
        <dbReference type="ARBA" id="ARBA00022692"/>
    </source>
</evidence>
<dbReference type="InterPro" id="IPR000412">
    <property type="entry name" value="ABC_2_transport"/>
</dbReference>
<proteinExistence type="predicted"/>
<feature type="transmembrane region" description="Helical" evidence="8">
    <location>
        <begin position="101"/>
        <end position="131"/>
    </location>
</feature>
<keyword evidence="7 8" id="KW-0472">Membrane</keyword>
<evidence type="ECO:0000256" key="7">
    <source>
        <dbReference type="ARBA" id="ARBA00023136"/>
    </source>
</evidence>
<dbReference type="GO" id="GO:0015920">
    <property type="term" value="P:lipopolysaccharide transport"/>
    <property type="evidence" value="ECO:0007669"/>
    <property type="project" value="TreeGrafter"/>
</dbReference>
<feature type="transmembrane region" description="Helical" evidence="8">
    <location>
        <begin position="60"/>
        <end position="80"/>
    </location>
</feature>
<dbReference type="PANTHER" id="PTHR30413:SF8">
    <property type="entry name" value="TRANSPORT PERMEASE PROTEIN"/>
    <property type="match status" value="1"/>
</dbReference>
<comment type="subcellular location">
    <subcellularLocation>
        <location evidence="1">Cell inner membrane</location>
        <topology evidence="1">Multi-pass membrane protein</topology>
    </subcellularLocation>
</comment>
<feature type="transmembrane region" description="Helical" evidence="8">
    <location>
        <begin position="169"/>
        <end position="189"/>
    </location>
</feature>
<keyword evidence="6 8" id="KW-1133">Transmembrane helix</keyword>
<dbReference type="PROSITE" id="PS51012">
    <property type="entry name" value="ABC_TM2"/>
    <property type="match status" value="1"/>
</dbReference>
<keyword evidence="4" id="KW-0997">Cell inner membrane</keyword>
<dbReference type="GO" id="GO:0043190">
    <property type="term" value="C:ATP-binding cassette (ABC) transporter complex"/>
    <property type="evidence" value="ECO:0007669"/>
    <property type="project" value="InterPro"/>
</dbReference>
<feature type="domain" description="ABC transmembrane type-2" evidence="9">
    <location>
        <begin position="28"/>
        <end position="248"/>
    </location>
</feature>
<accession>A0AAP2W8K0</accession>
<evidence type="ECO:0000259" key="9">
    <source>
        <dbReference type="PROSITE" id="PS51012"/>
    </source>
</evidence>
<dbReference type="GO" id="GO:0140359">
    <property type="term" value="F:ABC-type transporter activity"/>
    <property type="evidence" value="ECO:0007669"/>
    <property type="project" value="InterPro"/>
</dbReference>
<feature type="transmembrane region" description="Helical" evidence="8">
    <location>
        <begin position="137"/>
        <end position="157"/>
    </location>
</feature>
<dbReference type="InterPro" id="IPR013525">
    <property type="entry name" value="ABC2_TM"/>
</dbReference>
<keyword evidence="11" id="KW-1185">Reference proteome</keyword>
<dbReference type="Pfam" id="PF01061">
    <property type="entry name" value="ABC2_membrane"/>
    <property type="match status" value="1"/>
</dbReference>
<feature type="transmembrane region" description="Helical" evidence="8">
    <location>
        <begin position="227"/>
        <end position="245"/>
    </location>
</feature>
<dbReference type="AlphaFoldDB" id="A0AAP2W8K0"/>
<sequence>MSNLWEYRGLIKKMAVTDLKLRYKNSVLGIVWSLLQPLLMLLVLYIVFSSIFANRSIDHYPLFLLLGIISWGFMDKATNMSLGSIVGKPNLVKKIYFPREVLVISACLTALMMTALEFVVFGAFMIVFGLLPTLTAILFPAVMAVEFIFVLGISLGIASLNVRYRDVQWIWGVVMQAGFFLTPIIYSLSMLQGVPFVELLKYNPMGVIMEMLRGVLIYDALPVAQNVAYIISISLLALAFGWIVFSKLEPKFAEEV</sequence>
<evidence type="ECO:0000313" key="11">
    <source>
        <dbReference type="Proteomes" id="UP001320159"/>
    </source>
</evidence>
<dbReference type="Proteomes" id="UP001320159">
    <property type="component" value="Unassembled WGS sequence"/>
</dbReference>
<keyword evidence="5 8" id="KW-0812">Transmembrane</keyword>
<keyword evidence="3" id="KW-1003">Cell membrane</keyword>
<evidence type="ECO:0000256" key="8">
    <source>
        <dbReference type="SAM" id="Phobius"/>
    </source>
</evidence>
<name>A0AAP2W8K0_9EURY</name>
<comment type="caution">
    <text evidence="10">The sequence shown here is derived from an EMBL/GenBank/DDBJ whole genome shotgun (WGS) entry which is preliminary data.</text>
</comment>
<gene>
    <name evidence="10" type="ORF">CUJ83_13995</name>
</gene>
<keyword evidence="2" id="KW-0813">Transport</keyword>
<dbReference type="InterPro" id="IPR047817">
    <property type="entry name" value="ABC2_TM_bact-type"/>
</dbReference>
<evidence type="ECO:0000256" key="4">
    <source>
        <dbReference type="ARBA" id="ARBA00022519"/>
    </source>
</evidence>
<dbReference type="PANTHER" id="PTHR30413">
    <property type="entry name" value="INNER MEMBRANE TRANSPORT PERMEASE"/>
    <property type="match status" value="1"/>
</dbReference>
<reference evidence="10 11" key="1">
    <citation type="submission" date="2017-11" db="EMBL/GenBank/DDBJ databases">
        <title>Isolation and Characterization of Family Methanocellaceae Species from Potential Methane Hydrate Area Offshore Southwestern Taiwan.</title>
        <authorList>
            <person name="Zhang W.-L."/>
            <person name="Chen W.-C."/>
            <person name="Lai M.-C."/>
            <person name="Chen S.-C."/>
        </authorList>
    </citation>
    <scope>NUCLEOTIDE SEQUENCE [LARGE SCALE GENOMIC DNA]</scope>
    <source>
        <strain evidence="10 11">CWC-04</strain>
    </source>
</reference>
<evidence type="ECO:0000256" key="6">
    <source>
        <dbReference type="ARBA" id="ARBA00022989"/>
    </source>
</evidence>
<feature type="transmembrane region" description="Helical" evidence="8">
    <location>
        <begin position="27"/>
        <end position="48"/>
    </location>
</feature>
<evidence type="ECO:0000256" key="3">
    <source>
        <dbReference type="ARBA" id="ARBA00022475"/>
    </source>
</evidence>
<evidence type="ECO:0000256" key="1">
    <source>
        <dbReference type="ARBA" id="ARBA00004429"/>
    </source>
</evidence>
<dbReference type="EMBL" id="PGCK01000013">
    <property type="protein sequence ID" value="MCD1296111.1"/>
    <property type="molecule type" value="Genomic_DNA"/>
</dbReference>